<organism evidence="2 3">
    <name type="scientific">Aspergillus novoparasiticus</name>
    <dbReference type="NCBI Taxonomy" id="986946"/>
    <lineage>
        <taxon>Eukaryota</taxon>
        <taxon>Fungi</taxon>
        <taxon>Dikarya</taxon>
        <taxon>Ascomycota</taxon>
        <taxon>Pezizomycotina</taxon>
        <taxon>Eurotiomycetes</taxon>
        <taxon>Eurotiomycetidae</taxon>
        <taxon>Eurotiales</taxon>
        <taxon>Aspergillaceae</taxon>
        <taxon>Aspergillus</taxon>
        <taxon>Aspergillus subgen. Circumdati</taxon>
    </lineage>
</organism>
<keyword evidence="1" id="KW-0472">Membrane</keyword>
<gene>
    <name evidence="2" type="ORF">BDV33DRAFT_183534</name>
</gene>
<sequence>MGLISALLETLSFTSPGPGAQVHGSICGGGSQLGAAGPLSISLSPFSLFVFIFIFFLFAPLFGSGRNNFLLL</sequence>
<keyword evidence="1" id="KW-0812">Transmembrane</keyword>
<proteinExistence type="predicted"/>
<feature type="transmembrane region" description="Helical" evidence="1">
    <location>
        <begin position="40"/>
        <end position="62"/>
    </location>
</feature>
<evidence type="ECO:0000313" key="2">
    <source>
        <dbReference type="EMBL" id="KAB8214046.1"/>
    </source>
</evidence>
<protein>
    <submittedName>
        <fullName evidence="2">Uncharacterized protein</fullName>
    </submittedName>
</protein>
<dbReference type="EMBL" id="ML733558">
    <property type="protein sequence ID" value="KAB8214046.1"/>
    <property type="molecule type" value="Genomic_DNA"/>
</dbReference>
<name>A0A5N6E8W4_9EURO</name>
<reference evidence="2 3" key="1">
    <citation type="submission" date="2019-04" db="EMBL/GenBank/DDBJ databases">
        <title>Fungal friends and foes A comparative genomics study of 23 Aspergillus species from section Flavi.</title>
        <authorList>
            <consortium name="DOE Joint Genome Institute"/>
            <person name="Kjaerbolling I."/>
            <person name="Vesth T.C."/>
            <person name="Frisvad J.C."/>
            <person name="Nybo J.L."/>
            <person name="Theobald S."/>
            <person name="Kildgaard S."/>
            <person name="Petersen T.I."/>
            <person name="Kuo A."/>
            <person name="Sato A."/>
            <person name="Lyhne E.K."/>
            <person name="Kogle M.E."/>
            <person name="Wiebenga A."/>
            <person name="Kun R.S."/>
            <person name="Lubbers R.J."/>
            <person name="Makela M.R."/>
            <person name="Barry K."/>
            <person name="Chovatia M."/>
            <person name="Clum A."/>
            <person name="Daum C."/>
            <person name="Haridas S."/>
            <person name="He G."/>
            <person name="LaButti K."/>
            <person name="Lipzen A."/>
            <person name="Mondo S."/>
            <person name="Pangilinan J."/>
            <person name="Riley R."/>
            <person name="Salamov A."/>
            <person name="Simmons B.A."/>
            <person name="Magnuson J.K."/>
            <person name="Henrissat B."/>
            <person name="Mortensen U.H."/>
            <person name="Larsen T.O."/>
            <person name="De vries R.P."/>
            <person name="Grigoriev I.V."/>
            <person name="Machida M."/>
            <person name="Baker S.E."/>
            <person name="Andersen M.R."/>
        </authorList>
    </citation>
    <scope>NUCLEOTIDE SEQUENCE [LARGE SCALE GENOMIC DNA]</scope>
    <source>
        <strain evidence="2 3">CBS 126849</strain>
    </source>
</reference>
<keyword evidence="3" id="KW-1185">Reference proteome</keyword>
<dbReference type="Proteomes" id="UP000326799">
    <property type="component" value="Unassembled WGS sequence"/>
</dbReference>
<evidence type="ECO:0000256" key="1">
    <source>
        <dbReference type="SAM" id="Phobius"/>
    </source>
</evidence>
<accession>A0A5N6E8W4</accession>
<keyword evidence="1" id="KW-1133">Transmembrane helix</keyword>
<dbReference type="AlphaFoldDB" id="A0A5N6E8W4"/>
<evidence type="ECO:0000313" key="3">
    <source>
        <dbReference type="Proteomes" id="UP000326799"/>
    </source>
</evidence>